<dbReference type="PANTHER" id="PTHR30115">
    <property type="entry name" value="NITROGEN REGULATORY PROTEIN P-II"/>
    <property type="match status" value="1"/>
</dbReference>
<keyword evidence="4" id="KW-1185">Reference proteome</keyword>
<gene>
    <name evidence="3" type="ORF">GTO89_11365</name>
</gene>
<dbReference type="Proteomes" id="UP000471031">
    <property type="component" value="Unassembled WGS sequence"/>
</dbReference>
<dbReference type="AlphaFoldDB" id="A0A845LFD8"/>
<name>A0A845LFD8_HELGE</name>
<dbReference type="InterPro" id="IPR002187">
    <property type="entry name" value="N-reg_PII"/>
</dbReference>
<dbReference type="GO" id="GO:0006808">
    <property type="term" value="P:regulation of nitrogen utilization"/>
    <property type="evidence" value="ECO:0007669"/>
    <property type="project" value="InterPro"/>
</dbReference>
<dbReference type="InterPro" id="IPR011322">
    <property type="entry name" value="N-reg_PII-like_a/b"/>
</dbReference>
<dbReference type="GO" id="GO:0030234">
    <property type="term" value="F:enzyme regulator activity"/>
    <property type="evidence" value="ECO:0007669"/>
    <property type="project" value="InterPro"/>
</dbReference>
<evidence type="ECO:0000256" key="1">
    <source>
        <dbReference type="PIRSR" id="PIRSR602187-50"/>
    </source>
</evidence>
<comment type="similarity">
    <text evidence="2">Belongs to the P(II) protein family.</text>
</comment>
<dbReference type="GO" id="GO:0005829">
    <property type="term" value="C:cytosol"/>
    <property type="evidence" value="ECO:0007669"/>
    <property type="project" value="TreeGrafter"/>
</dbReference>
<dbReference type="EMBL" id="WXEX01000009">
    <property type="protein sequence ID" value="MZP43640.1"/>
    <property type="molecule type" value="Genomic_DNA"/>
</dbReference>
<dbReference type="PROSITE" id="PS51343">
    <property type="entry name" value="PII_GLNB_DOM"/>
    <property type="match status" value="1"/>
</dbReference>
<comment type="caution">
    <text evidence="3">The sequence shown here is derived from an EMBL/GenBank/DDBJ whole genome shotgun (WGS) entry which is preliminary data.</text>
</comment>
<protein>
    <submittedName>
        <fullName evidence="3">P-II family nitrogen regulator</fullName>
    </submittedName>
</protein>
<organism evidence="3 4">
    <name type="scientific">Heliomicrobium gestii</name>
    <name type="common">Heliobacterium gestii</name>
    <dbReference type="NCBI Taxonomy" id="2699"/>
    <lineage>
        <taxon>Bacteria</taxon>
        <taxon>Bacillati</taxon>
        <taxon>Bacillota</taxon>
        <taxon>Clostridia</taxon>
        <taxon>Eubacteriales</taxon>
        <taxon>Heliobacteriaceae</taxon>
        <taxon>Heliomicrobium</taxon>
    </lineage>
</organism>
<dbReference type="Gene3D" id="3.30.70.120">
    <property type="match status" value="1"/>
</dbReference>
<evidence type="ECO:0000313" key="4">
    <source>
        <dbReference type="Proteomes" id="UP000471031"/>
    </source>
</evidence>
<dbReference type="PROSITE" id="PS00638">
    <property type="entry name" value="PII_GLNB_CTER"/>
    <property type="match status" value="1"/>
</dbReference>
<reference evidence="3 4" key="1">
    <citation type="submission" date="2020-01" db="EMBL/GenBank/DDBJ databases">
        <title>Whole genome sequence of Heliobacterium gestii DSM 11169.</title>
        <authorList>
            <person name="Kyndt J.A."/>
            <person name="Meyer T.E."/>
        </authorList>
    </citation>
    <scope>NUCLEOTIDE SEQUENCE [LARGE SCALE GENOMIC DNA]</scope>
    <source>
        <strain evidence="3 4">DSM 11169</strain>
    </source>
</reference>
<evidence type="ECO:0000313" key="3">
    <source>
        <dbReference type="EMBL" id="MZP43640.1"/>
    </source>
</evidence>
<dbReference type="InterPro" id="IPR017918">
    <property type="entry name" value="N-reg_PII_CS"/>
</dbReference>
<dbReference type="InterPro" id="IPR015867">
    <property type="entry name" value="N-reg_PII/ATP_PRibTrfase_C"/>
</dbReference>
<dbReference type="PRINTS" id="PR00340">
    <property type="entry name" value="PIIGLNB"/>
</dbReference>
<dbReference type="SMART" id="SM00938">
    <property type="entry name" value="P-II"/>
    <property type="match status" value="1"/>
</dbReference>
<feature type="modified residue" description="O-UMP-tyrosine" evidence="1">
    <location>
        <position position="51"/>
    </location>
</feature>
<keyword evidence="1" id="KW-0597">Phosphoprotein</keyword>
<dbReference type="RefSeq" id="WP_161262211.1">
    <property type="nucleotide sequence ID" value="NZ_JAFBDC010000009.1"/>
</dbReference>
<proteinExistence type="inferred from homology"/>
<accession>A0A845LFD8</accession>
<sequence>MKKIEAVFRPERLDLVKQRLEAVGIRGMTLTQVMGCGRQKGETGVYRGQEYAITLRTKVKLELAVSDGEVETVVQAIIEAARTGNVGDGKIFILPIEEAVRIRTGERGAVAL</sequence>
<dbReference type="SUPFAM" id="SSF54913">
    <property type="entry name" value="GlnB-like"/>
    <property type="match status" value="1"/>
</dbReference>
<dbReference type="Pfam" id="PF00543">
    <property type="entry name" value="P-II"/>
    <property type="match status" value="1"/>
</dbReference>
<dbReference type="PANTHER" id="PTHR30115:SF11">
    <property type="entry name" value="NITROGEN REGULATORY PROTEIN P-II HOMOLOG"/>
    <property type="match status" value="1"/>
</dbReference>
<evidence type="ECO:0000256" key="2">
    <source>
        <dbReference type="RuleBase" id="RU003936"/>
    </source>
</evidence>
<dbReference type="OrthoDB" id="9802729at2"/>
<dbReference type="GO" id="GO:0005524">
    <property type="term" value="F:ATP binding"/>
    <property type="evidence" value="ECO:0007669"/>
    <property type="project" value="TreeGrafter"/>
</dbReference>